<proteinExistence type="predicted"/>
<sequence>MIHVGTSGWHYDHWVGPFYPEGMNSSDFLPFYAERFETVEINNTFYQLPDPETLARWRDATPAGFRFACKGSRYITHMKKLKDPQESTKRFFQVVEALDAKLGPILFQLPPRWRADVERLTSFLAALPDNGRYALEFRDESWFTPEIYDALDRAKAAFCIYDLAGTGTPVEVTGDFAYVRLHGPDESYNGSYSDQALSEWARRFRQWQAEGRDVYCFFNNDQEGHAARDAQRLKAMLAGQ</sequence>
<dbReference type="PANTHER" id="PTHR30348">
    <property type="entry name" value="UNCHARACTERIZED PROTEIN YECE"/>
    <property type="match status" value="1"/>
</dbReference>
<dbReference type="SUPFAM" id="SSF117396">
    <property type="entry name" value="TM1631-like"/>
    <property type="match status" value="1"/>
</dbReference>
<dbReference type="Gene3D" id="3.20.20.410">
    <property type="entry name" value="Protein of unknown function UPF0759"/>
    <property type="match status" value="1"/>
</dbReference>
<dbReference type="InterPro" id="IPR002763">
    <property type="entry name" value="DUF72"/>
</dbReference>
<keyword evidence="2" id="KW-1185">Reference proteome</keyword>
<protein>
    <submittedName>
        <fullName evidence="1">DUF72 domain-containing protein</fullName>
    </submittedName>
</protein>
<accession>A0ABV8UMX8</accession>
<organism evidence="1 2">
    <name type="scientific">Fodinicurvata halophila</name>
    <dbReference type="NCBI Taxonomy" id="1419723"/>
    <lineage>
        <taxon>Bacteria</taxon>
        <taxon>Pseudomonadati</taxon>
        <taxon>Pseudomonadota</taxon>
        <taxon>Alphaproteobacteria</taxon>
        <taxon>Rhodospirillales</taxon>
        <taxon>Rhodovibrionaceae</taxon>
        <taxon>Fodinicurvata</taxon>
    </lineage>
</organism>
<name>A0ABV8UMX8_9PROT</name>
<dbReference type="EMBL" id="JBHSCW010000007">
    <property type="protein sequence ID" value="MFC4352628.1"/>
    <property type="molecule type" value="Genomic_DNA"/>
</dbReference>
<reference evidence="2" key="1">
    <citation type="journal article" date="2019" name="Int. J. Syst. Evol. Microbiol.">
        <title>The Global Catalogue of Microorganisms (GCM) 10K type strain sequencing project: providing services to taxonomists for standard genome sequencing and annotation.</title>
        <authorList>
            <consortium name="The Broad Institute Genomics Platform"/>
            <consortium name="The Broad Institute Genome Sequencing Center for Infectious Disease"/>
            <person name="Wu L."/>
            <person name="Ma J."/>
        </authorList>
    </citation>
    <scope>NUCLEOTIDE SEQUENCE [LARGE SCALE GENOMIC DNA]</scope>
    <source>
        <strain evidence="2">CECT 8472</strain>
    </source>
</reference>
<comment type="caution">
    <text evidence="1">The sequence shown here is derived from an EMBL/GenBank/DDBJ whole genome shotgun (WGS) entry which is preliminary data.</text>
</comment>
<evidence type="ECO:0000313" key="2">
    <source>
        <dbReference type="Proteomes" id="UP001595799"/>
    </source>
</evidence>
<dbReference type="Pfam" id="PF01904">
    <property type="entry name" value="DUF72"/>
    <property type="match status" value="1"/>
</dbReference>
<dbReference type="InterPro" id="IPR036520">
    <property type="entry name" value="UPF0759_sf"/>
</dbReference>
<dbReference type="Proteomes" id="UP001595799">
    <property type="component" value="Unassembled WGS sequence"/>
</dbReference>
<dbReference type="RefSeq" id="WP_382422982.1">
    <property type="nucleotide sequence ID" value="NZ_JBHSCW010000007.1"/>
</dbReference>
<dbReference type="PANTHER" id="PTHR30348:SF4">
    <property type="entry name" value="DUF72 DOMAIN-CONTAINING PROTEIN"/>
    <property type="match status" value="1"/>
</dbReference>
<evidence type="ECO:0000313" key="1">
    <source>
        <dbReference type="EMBL" id="MFC4352628.1"/>
    </source>
</evidence>
<gene>
    <name evidence="1" type="ORF">ACFOW6_13835</name>
</gene>